<gene>
    <name evidence="1" type="ORF">DPX16_14604</name>
</gene>
<dbReference type="EMBL" id="RJVU01019258">
    <property type="protein sequence ID" value="ROL51073.1"/>
    <property type="molecule type" value="Genomic_DNA"/>
</dbReference>
<keyword evidence="2" id="KW-1185">Reference proteome</keyword>
<evidence type="ECO:0000313" key="1">
    <source>
        <dbReference type="EMBL" id="ROL51073.1"/>
    </source>
</evidence>
<protein>
    <submittedName>
        <fullName evidence="1">Uncharacterized protein</fullName>
    </submittedName>
</protein>
<evidence type="ECO:0000313" key="2">
    <source>
        <dbReference type="Proteomes" id="UP000281406"/>
    </source>
</evidence>
<comment type="caution">
    <text evidence="1">The sequence shown here is derived from an EMBL/GenBank/DDBJ whole genome shotgun (WGS) entry which is preliminary data.</text>
</comment>
<organism evidence="1 2">
    <name type="scientific">Anabarilius grahami</name>
    <name type="common">Kanglang fish</name>
    <name type="synonym">Barilius grahami</name>
    <dbReference type="NCBI Taxonomy" id="495550"/>
    <lineage>
        <taxon>Eukaryota</taxon>
        <taxon>Metazoa</taxon>
        <taxon>Chordata</taxon>
        <taxon>Craniata</taxon>
        <taxon>Vertebrata</taxon>
        <taxon>Euteleostomi</taxon>
        <taxon>Actinopterygii</taxon>
        <taxon>Neopterygii</taxon>
        <taxon>Teleostei</taxon>
        <taxon>Ostariophysi</taxon>
        <taxon>Cypriniformes</taxon>
        <taxon>Xenocyprididae</taxon>
        <taxon>Xenocypridinae</taxon>
        <taxon>Xenocypridinae incertae sedis</taxon>
        <taxon>Anabarilius</taxon>
    </lineage>
</organism>
<dbReference type="Proteomes" id="UP000281406">
    <property type="component" value="Unassembled WGS sequence"/>
</dbReference>
<dbReference type="AlphaFoldDB" id="A0A3N0YYN1"/>
<name>A0A3N0YYN1_ANAGA</name>
<accession>A0A3N0YYN1</accession>
<proteinExistence type="predicted"/>
<reference evidence="1 2" key="1">
    <citation type="submission" date="2018-10" db="EMBL/GenBank/DDBJ databases">
        <title>Genome assembly for a Yunnan-Guizhou Plateau 3E fish, Anabarilius grahami (Regan), and its evolutionary and genetic applications.</title>
        <authorList>
            <person name="Jiang W."/>
        </authorList>
    </citation>
    <scope>NUCLEOTIDE SEQUENCE [LARGE SCALE GENOMIC DNA]</scope>
    <source>
        <strain evidence="1">AG-KIZ</strain>
        <tissue evidence="1">Muscle</tissue>
    </source>
</reference>
<sequence>MPNKRLPPTVEQIHAIKPTRINQTETVAESAQPLRPVVLHPFLSFALFSVSFKWAWPKRMARVLGWAGPGQTEIS</sequence>